<feature type="coiled-coil region" evidence="7">
    <location>
        <begin position="681"/>
        <end position="729"/>
    </location>
</feature>
<feature type="domain" description="SMC hinge" evidence="9">
    <location>
        <begin position="520"/>
        <end position="639"/>
    </location>
</feature>
<evidence type="ECO:0000256" key="6">
    <source>
        <dbReference type="ARBA" id="ARBA00023125"/>
    </source>
</evidence>
<keyword evidence="4 7" id="KW-0067">ATP-binding</keyword>
<dbReference type="GO" id="GO:0007062">
    <property type="term" value="P:sister chromatid cohesion"/>
    <property type="evidence" value="ECO:0007669"/>
    <property type="project" value="InterPro"/>
</dbReference>
<dbReference type="SMART" id="SM00968">
    <property type="entry name" value="SMC_hinge"/>
    <property type="match status" value="1"/>
</dbReference>
<accession>A0A1G6H4I0</accession>
<evidence type="ECO:0000256" key="5">
    <source>
        <dbReference type="ARBA" id="ARBA00023054"/>
    </source>
</evidence>
<feature type="coiled-coil region" evidence="7">
    <location>
        <begin position="167"/>
        <end position="201"/>
    </location>
</feature>
<sequence>MFLKKLESVGFKSFAERISVDFVPGITAVVGPNGSGKSNVTDAIRWVLGEQSAKSLRGSKMEDVIFQGSDTRKPLNMAEVTLVLDNKENALPIDYQEVSVTRRVYRSGESEFFLNKQSCRLKDIIDLFLDSGLGREAFSIIGQGKIEEILSSKAEERRIIFEEAAGVLKYKNRKKKAEYKLAETQENLNRVEDIIYELEGQLEPLKQQSSLAKEYLNVKDQLKESEVALIRTEIESLHEEWQQLLKDIDKYKKKEEQYDVEVNVKNSQIEKQQADIEALDRGIETDQEQLLAATQTLEKLTGEKNLLSERAKHSSDNQDKLKERQTLLKQQLEKINEEKNKEKRELEKIKQSKFDIDKQLKEERGKLNQDVQSIEREIESLKADYIDLLNDRATEKHRIETINDRLSQLDQQQESKQQVYEEQEHFISTLENEKESNEENKVILMAEMEELKNKLEKDEVTLNDLSKQFDEMKSKLDQGYRQIDKLSSRKETLEEMKEDFQGFYHGVKAVLKARDHKKLSHIEGAVIELIDIPKGYLTAVETALAAQAQHVVARNEASARKAITYLKETKQGRATFIPMDVIKPRPIPADVLTKVKQHHGFVTLASEAVQIDRTYQSVADYLLGRTIIAKSLKDANQLASIVNRMYRIVTLDGDIVNPGGTMTGGAKKNTQQSLFTREQELQQLSETLKGYHQRANDYKKQVDQTEQKMNQLTKAIHEQRSIINKQQEKIDEVDKIIENNQFKLDHYKEQLTQRMRSDQQAKDERTQLSEKLKEQEKAQTRVEERITVVEREIEDKQTDKTNLEENKDAIVKNVQTLEVKQAELKQSLTFQEEKLDKVNNQVESVSNELAEIDKERDQIEAFENALEQIEDLDETIKVKKQEKDALAEHIQAKRQERLTLTTQLQETEAHNRTIRQQRKALSEKRQSMEVKANRLDVELDNRLKRLEETYEMSYDYAKETYSKVEDVKKAQLDVKLLKRTIDEMGTVNLGSIEEYERINERFSFLKDQQTDLLEAKETLHQVISEMDEEMQRRFEETFEQIQIEFTEVFKKLFGGGHAQLKLTDPNQLLTTGVEIKAQPPGKKAQQLGLLSGGERALTAIALLFSILRVRPVPFCVLDEVEAALDEANVSRFSQYLNEFSQDTQFIVITHRKGTMEGADVLYGVTMQESGVSRFVSVKLEETASLIES</sequence>
<comment type="similarity">
    <text evidence="7">Belongs to the SMC family.</text>
</comment>
<dbReference type="InterPro" id="IPR027417">
    <property type="entry name" value="P-loop_NTPase"/>
</dbReference>
<evidence type="ECO:0000256" key="7">
    <source>
        <dbReference type="HAMAP-Rule" id="MF_01894"/>
    </source>
</evidence>
<dbReference type="GO" id="GO:0005524">
    <property type="term" value="F:ATP binding"/>
    <property type="evidence" value="ECO:0007669"/>
    <property type="project" value="UniProtKB-UniRule"/>
</dbReference>
<dbReference type="InterPro" id="IPR011890">
    <property type="entry name" value="SMC_prok"/>
</dbReference>
<protein>
    <recommendedName>
        <fullName evidence="7">Chromosome partition protein Smc</fullName>
    </recommendedName>
</protein>
<proteinExistence type="inferred from homology"/>
<comment type="domain">
    <text evidence="7">Contains large globular domains required for ATP hydrolysis at each terminus and a third globular domain forming a flexible hinge near the middle of the molecule. These domains are separated by coiled-coil structures.</text>
</comment>
<dbReference type="InterPro" id="IPR036277">
    <property type="entry name" value="SMC_hinge_sf"/>
</dbReference>
<dbReference type="FunFam" id="3.40.50.300:FF:000984">
    <property type="entry name" value="Chromosome partition protein Smc"/>
    <property type="match status" value="1"/>
</dbReference>
<dbReference type="RefSeq" id="WP_090792916.1">
    <property type="nucleotide sequence ID" value="NZ_FMYI01000002.1"/>
</dbReference>
<reference evidence="11" key="1">
    <citation type="submission" date="2016-09" db="EMBL/GenBank/DDBJ databases">
        <authorList>
            <person name="Varghese N."/>
            <person name="Submissions S."/>
        </authorList>
    </citation>
    <scope>NUCLEOTIDE SEQUENCE [LARGE SCALE GENOMIC DNA]</scope>
    <source>
        <strain evidence="11">S5</strain>
    </source>
</reference>
<feature type="coiled-coil region" evidence="7">
    <location>
        <begin position="234"/>
        <end position="496"/>
    </location>
</feature>
<dbReference type="HAMAP" id="MF_01894">
    <property type="entry name" value="Smc_prok"/>
    <property type="match status" value="1"/>
</dbReference>
<dbReference type="Proteomes" id="UP000242949">
    <property type="component" value="Unassembled WGS sequence"/>
</dbReference>
<feature type="region of interest" description="Disordered" evidence="8">
    <location>
        <begin position="754"/>
        <end position="776"/>
    </location>
</feature>
<dbReference type="Pfam" id="PF06470">
    <property type="entry name" value="SMC_hinge"/>
    <property type="match status" value="1"/>
</dbReference>
<gene>
    <name evidence="7" type="primary">smc</name>
    <name evidence="10" type="ORF">SAMN05421734_102141</name>
</gene>
<evidence type="ECO:0000256" key="3">
    <source>
        <dbReference type="ARBA" id="ARBA00022741"/>
    </source>
</evidence>
<dbReference type="GO" id="GO:0005737">
    <property type="term" value="C:cytoplasm"/>
    <property type="evidence" value="ECO:0007669"/>
    <property type="project" value="UniProtKB-SubCell"/>
</dbReference>
<dbReference type="GO" id="GO:0006260">
    <property type="term" value="P:DNA replication"/>
    <property type="evidence" value="ECO:0007669"/>
    <property type="project" value="UniProtKB-UniRule"/>
</dbReference>
<dbReference type="AlphaFoldDB" id="A0A1G6H4I0"/>
<feature type="binding site" evidence="7">
    <location>
        <begin position="32"/>
        <end position="39"/>
    </location>
    <ligand>
        <name>ATP</name>
        <dbReference type="ChEBI" id="CHEBI:30616"/>
    </ligand>
</feature>
<dbReference type="STRING" id="1612202.SAMN05421734_102141"/>
<evidence type="ECO:0000256" key="1">
    <source>
        <dbReference type="ARBA" id="ARBA00004496"/>
    </source>
</evidence>
<evidence type="ECO:0000313" key="10">
    <source>
        <dbReference type="EMBL" id="SDB88326.1"/>
    </source>
</evidence>
<dbReference type="FunFam" id="3.40.50.300:FF:000901">
    <property type="entry name" value="Chromosome partition protein Smc"/>
    <property type="match status" value="1"/>
</dbReference>
<comment type="subcellular location">
    <subcellularLocation>
        <location evidence="1 7">Cytoplasm</location>
    </subcellularLocation>
</comment>
<organism evidence="10 11">
    <name type="scientific">Pelagirhabdus alkalitolerans</name>
    <dbReference type="NCBI Taxonomy" id="1612202"/>
    <lineage>
        <taxon>Bacteria</taxon>
        <taxon>Bacillati</taxon>
        <taxon>Bacillota</taxon>
        <taxon>Bacilli</taxon>
        <taxon>Bacillales</taxon>
        <taxon>Bacillaceae</taxon>
        <taxon>Pelagirhabdus</taxon>
    </lineage>
</organism>
<dbReference type="InterPro" id="IPR024704">
    <property type="entry name" value="SMC"/>
</dbReference>
<dbReference type="InterPro" id="IPR010935">
    <property type="entry name" value="SMC_hinge"/>
</dbReference>
<evidence type="ECO:0000313" key="11">
    <source>
        <dbReference type="Proteomes" id="UP000242949"/>
    </source>
</evidence>
<dbReference type="Gene3D" id="3.30.70.1620">
    <property type="match status" value="1"/>
</dbReference>
<dbReference type="Gene3D" id="3.40.50.300">
    <property type="entry name" value="P-loop containing nucleotide triphosphate hydrolases"/>
    <property type="match status" value="2"/>
</dbReference>
<dbReference type="SUPFAM" id="SSF75553">
    <property type="entry name" value="Smc hinge domain"/>
    <property type="match status" value="1"/>
</dbReference>
<dbReference type="NCBIfam" id="TIGR02168">
    <property type="entry name" value="SMC_prok_B"/>
    <property type="match status" value="1"/>
</dbReference>
<dbReference type="PANTHER" id="PTHR43977">
    <property type="entry name" value="STRUCTURAL MAINTENANCE OF CHROMOSOMES PROTEIN 3"/>
    <property type="match status" value="1"/>
</dbReference>
<name>A0A1G6H4I0_9BACI</name>
<evidence type="ECO:0000256" key="2">
    <source>
        <dbReference type="ARBA" id="ARBA00022490"/>
    </source>
</evidence>
<dbReference type="Gene3D" id="1.20.1060.20">
    <property type="match status" value="1"/>
</dbReference>
<dbReference type="GO" id="GO:0030261">
    <property type="term" value="P:chromosome condensation"/>
    <property type="evidence" value="ECO:0007669"/>
    <property type="project" value="InterPro"/>
</dbReference>
<dbReference type="GO" id="GO:0003677">
    <property type="term" value="F:DNA binding"/>
    <property type="evidence" value="ECO:0007669"/>
    <property type="project" value="UniProtKB-UniRule"/>
</dbReference>
<comment type="function">
    <text evidence="7">Required for chromosome condensation and partitioning.</text>
</comment>
<keyword evidence="5 7" id="KW-0175">Coiled coil</keyword>
<dbReference type="GO" id="GO:0005694">
    <property type="term" value="C:chromosome"/>
    <property type="evidence" value="ECO:0007669"/>
    <property type="project" value="InterPro"/>
</dbReference>
<dbReference type="InterPro" id="IPR003395">
    <property type="entry name" value="RecF/RecN/SMC_N"/>
</dbReference>
<evidence type="ECO:0000259" key="9">
    <source>
        <dbReference type="SMART" id="SM00968"/>
    </source>
</evidence>
<keyword evidence="11" id="KW-1185">Reference proteome</keyword>
<keyword evidence="6 7" id="KW-0238">DNA-binding</keyword>
<dbReference type="GO" id="GO:0007059">
    <property type="term" value="P:chromosome segregation"/>
    <property type="evidence" value="ECO:0007669"/>
    <property type="project" value="UniProtKB-UniRule"/>
</dbReference>
<dbReference type="SUPFAM" id="SSF52540">
    <property type="entry name" value="P-loop containing nucleoside triphosphate hydrolases"/>
    <property type="match status" value="1"/>
</dbReference>
<dbReference type="PIRSF" id="PIRSF005719">
    <property type="entry name" value="SMC"/>
    <property type="match status" value="1"/>
</dbReference>
<keyword evidence="2 7" id="KW-0963">Cytoplasm</keyword>
<keyword evidence="3 7" id="KW-0547">Nucleotide-binding</keyword>
<dbReference type="GO" id="GO:0016887">
    <property type="term" value="F:ATP hydrolysis activity"/>
    <property type="evidence" value="ECO:0007669"/>
    <property type="project" value="InterPro"/>
</dbReference>
<dbReference type="Pfam" id="PF02463">
    <property type="entry name" value="SMC_N"/>
    <property type="match status" value="1"/>
</dbReference>
<dbReference type="CDD" id="cd03278">
    <property type="entry name" value="ABC_SMC_barmotin"/>
    <property type="match status" value="2"/>
</dbReference>
<dbReference type="EMBL" id="FMYI01000002">
    <property type="protein sequence ID" value="SDB88326.1"/>
    <property type="molecule type" value="Genomic_DNA"/>
</dbReference>
<comment type="subunit">
    <text evidence="7">Homodimer.</text>
</comment>
<evidence type="ECO:0000256" key="4">
    <source>
        <dbReference type="ARBA" id="ARBA00022840"/>
    </source>
</evidence>
<dbReference type="OrthoDB" id="9808768at2"/>
<evidence type="ECO:0000256" key="8">
    <source>
        <dbReference type="SAM" id="MobiDB-lite"/>
    </source>
</evidence>